<dbReference type="Proteomes" id="UP001549321">
    <property type="component" value="Unassembled WGS sequence"/>
</dbReference>
<dbReference type="SUPFAM" id="SSF50891">
    <property type="entry name" value="Cyclophilin-like"/>
    <property type="match status" value="1"/>
</dbReference>
<dbReference type="Pfam" id="PF18050">
    <property type="entry name" value="Cyclophil_like2"/>
    <property type="match status" value="1"/>
</dbReference>
<feature type="chain" id="PRO_5046947322" description="Cyclophilin-like domain-containing protein" evidence="1">
    <location>
        <begin position="26"/>
        <end position="165"/>
    </location>
</feature>
<dbReference type="EMBL" id="JBEPSM010000001">
    <property type="protein sequence ID" value="MET4632759.1"/>
    <property type="molecule type" value="Genomic_DNA"/>
</dbReference>
<organism evidence="3 4">
    <name type="scientific">Kaistia defluvii</name>
    <dbReference type="NCBI Taxonomy" id="410841"/>
    <lineage>
        <taxon>Bacteria</taxon>
        <taxon>Pseudomonadati</taxon>
        <taxon>Pseudomonadota</taxon>
        <taxon>Alphaproteobacteria</taxon>
        <taxon>Hyphomicrobiales</taxon>
        <taxon>Kaistiaceae</taxon>
        <taxon>Kaistia</taxon>
    </lineage>
</organism>
<evidence type="ECO:0000313" key="4">
    <source>
        <dbReference type="Proteomes" id="UP001549321"/>
    </source>
</evidence>
<protein>
    <recommendedName>
        <fullName evidence="2">Cyclophilin-like domain-containing protein</fullName>
    </recommendedName>
</protein>
<feature type="domain" description="Cyclophilin-like" evidence="2">
    <location>
        <begin position="46"/>
        <end position="152"/>
    </location>
</feature>
<proteinExistence type="predicted"/>
<evidence type="ECO:0000256" key="1">
    <source>
        <dbReference type="SAM" id="SignalP"/>
    </source>
</evidence>
<evidence type="ECO:0000259" key="2">
    <source>
        <dbReference type="Pfam" id="PF18050"/>
    </source>
</evidence>
<keyword evidence="1" id="KW-0732">Signal</keyword>
<sequence>MNADKITRRSLVRAALAASAMPLLAKAQERTLNSHQEPTDMRVRFSFAGRTMMATLHDSPSARDFYSMLPLDLIIQDFGGNEKIAHLPRKLTEQGSGPFGNEQPYDLCYYVPWGNLAMFYADYRHPDLIRLGRFDEGREALHVAGQFPLRIEIASPPAPTDRKLP</sequence>
<dbReference type="RefSeq" id="WP_354548753.1">
    <property type="nucleotide sequence ID" value="NZ_JBEPSM010000001.1"/>
</dbReference>
<feature type="signal peptide" evidence="1">
    <location>
        <begin position="1"/>
        <end position="25"/>
    </location>
</feature>
<comment type="caution">
    <text evidence="3">The sequence shown here is derived from an EMBL/GenBank/DDBJ whole genome shotgun (WGS) entry which is preliminary data.</text>
</comment>
<dbReference type="InterPro" id="IPR029000">
    <property type="entry name" value="Cyclophilin-like_dom_sf"/>
</dbReference>
<name>A0ABV2QUS8_9HYPH</name>
<evidence type="ECO:0000313" key="3">
    <source>
        <dbReference type="EMBL" id="MET4632759.1"/>
    </source>
</evidence>
<keyword evidence="4" id="KW-1185">Reference proteome</keyword>
<accession>A0ABV2QUS8</accession>
<dbReference type="Gene3D" id="2.40.100.20">
    <property type="match status" value="1"/>
</dbReference>
<reference evidence="3 4" key="1">
    <citation type="submission" date="2024-06" db="EMBL/GenBank/DDBJ databases">
        <title>Sorghum-associated microbial communities from plants grown in Nebraska, USA.</title>
        <authorList>
            <person name="Schachtman D."/>
        </authorList>
    </citation>
    <scope>NUCLEOTIDE SEQUENCE [LARGE SCALE GENOMIC DNA]</scope>
    <source>
        <strain evidence="3 4">3207</strain>
    </source>
</reference>
<gene>
    <name evidence="3" type="ORF">ABIE08_000672</name>
</gene>
<dbReference type="InterPro" id="IPR041183">
    <property type="entry name" value="Cyclophilin-like"/>
</dbReference>